<keyword evidence="2" id="KW-1185">Reference proteome</keyword>
<evidence type="ECO:0000313" key="2">
    <source>
        <dbReference type="Proteomes" id="UP001054837"/>
    </source>
</evidence>
<gene>
    <name evidence="1" type="ORF">CDAR_365381</name>
</gene>
<dbReference type="AlphaFoldDB" id="A0AAV4QFE2"/>
<reference evidence="1 2" key="1">
    <citation type="submission" date="2021-06" db="EMBL/GenBank/DDBJ databases">
        <title>Caerostris darwini draft genome.</title>
        <authorList>
            <person name="Kono N."/>
            <person name="Arakawa K."/>
        </authorList>
    </citation>
    <scope>NUCLEOTIDE SEQUENCE [LARGE SCALE GENOMIC DNA]</scope>
</reference>
<comment type="caution">
    <text evidence="1">The sequence shown here is derived from an EMBL/GenBank/DDBJ whole genome shotgun (WGS) entry which is preliminary data.</text>
</comment>
<protein>
    <submittedName>
        <fullName evidence="1">Uncharacterized protein</fullName>
    </submittedName>
</protein>
<name>A0AAV4QFE2_9ARAC</name>
<dbReference type="Proteomes" id="UP001054837">
    <property type="component" value="Unassembled WGS sequence"/>
</dbReference>
<evidence type="ECO:0000313" key="1">
    <source>
        <dbReference type="EMBL" id="GIY07071.1"/>
    </source>
</evidence>
<accession>A0AAV4QFE2</accession>
<organism evidence="1 2">
    <name type="scientific">Caerostris darwini</name>
    <dbReference type="NCBI Taxonomy" id="1538125"/>
    <lineage>
        <taxon>Eukaryota</taxon>
        <taxon>Metazoa</taxon>
        <taxon>Ecdysozoa</taxon>
        <taxon>Arthropoda</taxon>
        <taxon>Chelicerata</taxon>
        <taxon>Arachnida</taxon>
        <taxon>Araneae</taxon>
        <taxon>Araneomorphae</taxon>
        <taxon>Entelegynae</taxon>
        <taxon>Araneoidea</taxon>
        <taxon>Araneidae</taxon>
        <taxon>Caerostris</taxon>
    </lineage>
</organism>
<sequence length="95" mass="10272">MSTDFNPTNQSSDPSCLETFIDSGSVWTKGPTVLTAASTGVGREERGDVWPRTKGTRREVACLAPPFLSSPALPSRILRMVDQSAVDLQPHQSII</sequence>
<dbReference type="EMBL" id="BPLQ01004299">
    <property type="protein sequence ID" value="GIY07071.1"/>
    <property type="molecule type" value="Genomic_DNA"/>
</dbReference>
<proteinExistence type="predicted"/>